<dbReference type="InterPro" id="IPR029411">
    <property type="entry name" value="RG-lyase_III"/>
</dbReference>
<dbReference type="Pfam" id="PF14686">
    <property type="entry name" value="fn3_3"/>
    <property type="match status" value="1"/>
</dbReference>
<keyword evidence="9" id="KW-0119">Carbohydrate metabolism</keyword>
<dbReference type="GO" id="GO:0030246">
    <property type="term" value="F:carbohydrate binding"/>
    <property type="evidence" value="ECO:0007669"/>
    <property type="project" value="InterPro"/>
</dbReference>
<dbReference type="PANTHER" id="PTHR32018:SF9">
    <property type="entry name" value="RHAMNOGALACTURONATE LYASE B"/>
    <property type="match status" value="1"/>
</dbReference>
<dbReference type="EMBL" id="JAANBB010000001">
    <property type="protein sequence ID" value="KAF7558211.1"/>
    <property type="molecule type" value="Genomic_DNA"/>
</dbReference>
<dbReference type="InterPro" id="IPR029413">
    <property type="entry name" value="RG-lyase_II"/>
</dbReference>
<comment type="subcellular location">
    <subcellularLocation>
        <location evidence="2">Secreted</location>
    </subcellularLocation>
</comment>
<protein>
    <recommendedName>
        <fullName evidence="4">rhamnogalacturonan endolyase</fullName>
        <ecNumber evidence="4">4.2.2.23</ecNumber>
    </recommendedName>
</protein>
<dbReference type="GO" id="GO:0102210">
    <property type="term" value="F:rhamnogalacturonan endolyase activity"/>
    <property type="evidence" value="ECO:0007669"/>
    <property type="project" value="UniProtKB-EC"/>
</dbReference>
<dbReference type="OrthoDB" id="2130367at2759"/>
<dbReference type="Gene3D" id="2.60.40.1120">
    <property type="entry name" value="Carboxypeptidase-like, regulatory domain"/>
    <property type="match status" value="1"/>
</dbReference>
<keyword evidence="10" id="KW-0624">Polysaccharide degradation</keyword>
<dbReference type="GO" id="GO:0005576">
    <property type="term" value="C:extracellular region"/>
    <property type="evidence" value="ECO:0007669"/>
    <property type="project" value="UniProtKB-SubCell"/>
</dbReference>
<evidence type="ECO:0000256" key="6">
    <source>
        <dbReference type="ARBA" id="ARBA00022729"/>
    </source>
</evidence>
<dbReference type="PANTHER" id="PTHR32018">
    <property type="entry name" value="RHAMNOGALACTURONATE LYASE FAMILY PROTEIN"/>
    <property type="match status" value="1"/>
</dbReference>
<evidence type="ECO:0000256" key="2">
    <source>
        <dbReference type="ARBA" id="ARBA00004613"/>
    </source>
</evidence>
<dbReference type="InterPro" id="IPR014718">
    <property type="entry name" value="GH-type_carb-bd"/>
</dbReference>
<dbReference type="SUPFAM" id="SSF74650">
    <property type="entry name" value="Galactose mutarotase-like"/>
    <property type="match status" value="1"/>
</dbReference>
<proteinExistence type="inferred from homology"/>
<feature type="domain" description="Rhamnogalacturonan lyase" evidence="12">
    <location>
        <begin position="436"/>
        <end position="644"/>
    </location>
</feature>
<evidence type="ECO:0000256" key="3">
    <source>
        <dbReference type="ARBA" id="ARBA00010418"/>
    </source>
</evidence>
<feature type="chain" id="PRO_5040492434" description="rhamnogalacturonan endolyase" evidence="11">
    <location>
        <begin position="21"/>
        <end position="647"/>
    </location>
</feature>
<comment type="similarity">
    <text evidence="3">Belongs to the polysaccharide lyase 4 family.</text>
</comment>
<comment type="caution">
    <text evidence="14">The sequence shown here is derived from an EMBL/GenBank/DDBJ whole genome shotgun (WGS) entry which is preliminary data.</text>
</comment>
<dbReference type="GO" id="GO:0000272">
    <property type="term" value="P:polysaccharide catabolic process"/>
    <property type="evidence" value="ECO:0007669"/>
    <property type="project" value="UniProtKB-KW"/>
</dbReference>
<dbReference type="CDD" id="cd10316">
    <property type="entry name" value="RGL4_M"/>
    <property type="match status" value="1"/>
</dbReference>
<dbReference type="InterPro" id="IPR013784">
    <property type="entry name" value="Carb-bd-like_fold"/>
</dbReference>
<evidence type="ECO:0000313" key="15">
    <source>
        <dbReference type="Proteomes" id="UP000722485"/>
    </source>
</evidence>
<reference evidence="14" key="1">
    <citation type="submission" date="2020-03" db="EMBL/GenBank/DDBJ databases">
        <title>Draft Genome Sequence of Cylindrodendrum hubeiense.</title>
        <authorList>
            <person name="Buettner E."/>
            <person name="Kellner H."/>
        </authorList>
    </citation>
    <scope>NUCLEOTIDE SEQUENCE</scope>
    <source>
        <strain evidence="14">IHI 201604</strain>
    </source>
</reference>
<keyword evidence="5" id="KW-0964">Secreted</keyword>
<name>A0A9P5LLF8_9HYPO</name>
<dbReference type="SUPFAM" id="SSF49785">
    <property type="entry name" value="Galactose-binding domain-like"/>
    <property type="match status" value="1"/>
</dbReference>
<dbReference type="SUPFAM" id="SSF49452">
    <property type="entry name" value="Starch-binding domain-like"/>
    <property type="match status" value="1"/>
</dbReference>
<organism evidence="14 15">
    <name type="scientific">Cylindrodendrum hubeiense</name>
    <dbReference type="NCBI Taxonomy" id="595255"/>
    <lineage>
        <taxon>Eukaryota</taxon>
        <taxon>Fungi</taxon>
        <taxon>Dikarya</taxon>
        <taxon>Ascomycota</taxon>
        <taxon>Pezizomycotina</taxon>
        <taxon>Sordariomycetes</taxon>
        <taxon>Hypocreomycetidae</taxon>
        <taxon>Hypocreales</taxon>
        <taxon>Nectriaceae</taxon>
        <taxon>Cylindrodendrum</taxon>
    </lineage>
</organism>
<evidence type="ECO:0000256" key="5">
    <source>
        <dbReference type="ARBA" id="ARBA00022525"/>
    </source>
</evidence>
<dbReference type="InterPro" id="IPR051850">
    <property type="entry name" value="Polysacch_Lyase_4"/>
</dbReference>
<feature type="domain" description="Rhamnogalacturonan lyase" evidence="13">
    <location>
        <begin position="344"/>
        <end position="417"/>
    </location>
</feature>
<evidence type="ECO:0000313" key="14">
    <source>
        <dbReference type="EMBL" id="KAF7558211.1"/>
    </source>
</evidence>
<dbReference type="InterPro" id="IPR008979">
    <property type="entry name" value="Galactose-bd-like_sf"/>
</dbReference>
<gene>
    <name evidence="14" type="ORF">G7Z17_g39</name>
</gene>
<evidence type="ECO:0000256" key="11">
    <source>
        <dbReference type="SAM" id="SignalP"/>
    </source>
</evidence>
<comment type="catalytic activity">
    <reaction evidence="1">
        <text>Endotype eliminative cleavage of L-alpha-rhamnopyranosyl-(1-&gt;4)-alpha-D-galactopyranosyluronic acid bonds of rhamnogalacturonan I domains in ramified hairy regions of pectin leaving L-rhamnopyranose at the reducing end and 4-deoxy-4,5-unsaturated D-galactopyranosyluronic acid at the non-reducing end.</text>
        <dbReference type="EC" id="4.2.2.23"/>
    </reaction>
</comment>
<accession>A0A9P5LLF8</accession>
<dbReference type="Pfam" id="PF14683">
    <property type="entry name" value="CBM-like"/>
    <property type="match status" value="1"/>
</dbReference>
<dbReference type="CDD" id="cd10320">
    <property type="entry name" value="RGL4_N"/>
    <property type="match status" value="1"/>
</dbReference>
<dbReference type="AlphaFoldDB" id="A0A9P5LLF8"/>
<evidence type="ECO:0000256" key="9">
    <source>
        <dbReference type="ARBA" id="ARBA00023277"/>
    </source>
</evidence>
<evidence type="ECO:0000256" key="1">
    <source>
        <dbReference type="ARBA" id="ARBA00001324"/>
    </source>
</evidence>
<evidence type="ECO:0000259" key="13">
    <source>
        <dbReference type="Pfam" id="PF14686"/>
    </source>
</evidence>
<evidence type="ECO:0000256" key="4">
    <source>
        <dbReference type="ARBA" id="ARBA00012437"/>
    </source>
</evidence>
<dbReference type="Gene3D" id="2.60.120.260">
    <property type="entry name" value="Galactose-binding domain-like"/>
    <property type="match status" value="1"/>
</dbReference>
<evidence type="ECO:0000256" key="8">
    <source>
        <dbReference type="ARBA" id="ARBA00023239"/>
    </source>
</evidence>
<sequence>MRVCKLSTAVAAFIFAPAAAILRVTESSVQYILENDDLYVAINKTNGQMGDLILGGQDLVGTGRGPYLDCHCVPEGSWAPGKSKLVKYQLIEDTDSPGTAYGGIVMTDIYQTTNQTLSQYWFLREGETGLHLFTRATYNNDTANGNMGELRTLFRPQPTLWTHIYGSEGNWAPYPKSAGVEIQDATKYFGNITGEPFTQYSDFYTKYSFSDLWRDHKVHGMYSDGTANDAGETLGSWVVHNNVETYYGGPLHSDIMADGIAYDYIVSSHHGPRTPNMTDGFDRTWGPSYRHFNKGGTLDQLAADAAQYADRSWNADFYDDIAKYVPNYKTSDKRTTFKAKIDLPDGAERPIAILAENKQDFQNNTIRADSLQFWGDVDESGDIEIPRVAVGTYRLTVYADGIFGQFTHDNIVVSKSTYNSIDIREFSWKEENAGKEIWRIGKPDKSAGEFKHGRKLWTESELQPEEYRLYWAVHDFPTDFPNGLDFKVGESDPAEDFNYIHWSRISEVGNFFRDTPYLENVNNWTIRFDLDENQLRDTEHATFTVQIAGLKTGTNNPDYVNLPYTFNVNGADVETWVLPWYYSTSCGVRGEVSCYNFGKKFVFPTDILEEGENSFILSLPYNASSVEPAQLPWTTYVQYDALRLEFK</sequence>
<keyword evidence="8" id="KW-0456">Lyase</keyword>
<dbReference type="EC" id="4.2.2.23" evidence="4"/>
<evidence type="ECO:0000256" key="10">
    <source>
        <dbReference type="ARBA" id="ARBA00023326"/>
    </source>
</evidence>
<keyword evidence="7" id="KW-0325">Glycoprotein</keyword>
<keyword evidence="6 11" id="KW-0732">Signal</keyword>
<dbReference type="InterPro" id="IPR011013">
    <property type="entry name" value="Gal_mutarotase_sf_dom"/>
</dbReference>
<dbReference type="Proteomes" id="UP000722485">
    <property type="component" value="Unassembled WGS sequence"/>
</dbReference>
<evidence type="ECO:0000259" key="12">
    <source>
        <dbReference type="Pfam" id="PF14683"/>
    </source>
</evidence>
<evidence type="ECO:0000256" key="7">
    <source>
        <dbReference type="ARBA" id="ARBA00023180"/>
    </source>
</evidence>
<keyword evidence="15" id="KW-1185">Reference proteome</keyword>
<feature type="signal peptide" evidence="11">
    <location>
        <begin position="1"/>
        <end position="20"/>
    </location>
</feature>
<dbReference type="Gene3D" id="2.70.98.10">
    <property type="match status" value="1"/>
</dbReference>